<dbReference type="InterPro" id="IPR049428">
    <property type="entry name" value="RecA-like_N"/>
</dbReference>
<dbReference type="GO" id="GO:0033065">
    <property type="term" value="C:Rad51C-XRCC3 complex"/>
    <property type="evidence" value="ECO:0007669"/>
    <property type="project" value="TreeGrafter"/>
</dbReference>
<dbReference type="PANTHER" id="PTHR46239">
    <property type="entry name" value="DNA REPAIR PROTEIN RAD51 HOMOLOG 3 RAD51C"/>
    <property type="match status" value="1"/>
</dbReference>
<protein>
    <submittedName>
        <fullName evidence="9">Related to DNA repair protein rhp55</fullName>
    </submittedName>
</protein>
<dbReference type="GO" id="GO:0007131">
    <property type="term" value="P:reciprocal meiotic recombination"/>
    <property type="evidence" value="ECO:0007669"/>
    <property type="project" value="TreeGrafter"/>
</dbReference>
<dbReference type="Pfam" id="PF00154">
    <property type="entry name" value="RecA_N"/>
    <property type="match status" value="1"/>
</dbReference>
<dbReference type="SUPFAM" id="SSF52540">
    <property type="entry name" value="P-loop containing nucleoside triphosphate hydrolases"/>
    <property type="match status" value="1"/>
</dbReference>
<keyword evidence="5" id="KW-0234">DNA repair</keyword>
<dbReference type="InterPro" id="IPR027417">
    <property type="entry name" value="P-loop_NTPase"/>
</dbReference>
<sequence>MDYNSMHGPGHSNFSSPIAHRMPTVSAAQALQDLKTSPTRCISTGLSHLDCALQNREVDSLAEEAVYGGVSRGKVTEIYGPPGVGKTALGMQLATSALHAGEGVIWVDASHPISGTRLAQILTSHQPISQDSSSNPATLSNLLSNLTHFFTPSLAHLLALLTHPTTSNPAPNTSLIVIDSFSTLISNAFPRSADATPRKPSAPKFSSRKFPILQHLISSLSKLATMRNLAIVVTSQCVTKMRPGAGAVLVPAVNATAWEQGLGCRVELMRDWGWEEENGDVVEGVRLARVVKAEGVATGGSRLVGLGVGERGLYFISLPSTLTHSPAPPNPHTLSSPLKPQPPSHPDHRVNPTASQHLPSNLPPQKRKTPPTDLEIPDSDAEDDEDYGWAEEDEEELPPPPPQWQGSEDALAPPVEEGEGDEEILELGMELGEEKDLGDEGKDGRRGKKRVRDVVDDSEDELA</sequence>
<dbReference type="GO" id="GO:0008821">
    <property type="term" value="F:crossover junction DNA endonuclease activity"/>
    <property type="evidence" value="ECO:0007669"/>
    <property type="project" value="TreeGrafter"/>
</dbReference>
<evidence type="ECO:0000256" key="5">
    <source>
        <dbReference type="ARBA" id="ARBA00023204"/>
    </source>
</evidence>
<dbReference type="GO" id="GO:0000400">
    <property type="term" value="F:four-way junction DNA binding"/>
    <property type="evidence" value="ECO:0007669"/>
    <property type="project" value="TreeGrafter"/>
</dbReference>
<dbReference type="Proteomes" id="UP000177625">
    <property type="component" value="Unassembled WGS sequence"/>
</dbReference>
<evidence type="ECO:0000313" key="9">
    <source>
        <dbReference type="EMBL" id="CZT43810.1"/>
    </source>
</evidence>
<dbReference type="PROSITE" id="PS50162">
    <property type="entry name" value="RECA_2"/>
    <property type="match status" value="1"/>
</dbReference>
<dbReference type="GO" id="GO:0140664">
    <property type="term" value="F:ATP-dependent DNA damage sensor activity"/>
    <property type="evidence" value="ECO:0007669"/>
    <property type="project" value="InterPro"/>
</dbReference>
<dbReference type="GO" id="GO:0005524">
    <property type="term" value="F:ATP binding"/>
    <property type="evidence" value="ECO:0007669"/>
    <property type="project" value="UniProtKB-KW"/>
</dbReference>
<evidence type="ECO:0000256" key="3">
    <source>
        <dbReference type="ARBA" id="ARBA00022763"/>
    </source>
</evidence>
<evidence type="ECO:0000256" key="4">
    <source>
        <dbReference type="ARBA" id="ARBA00022840"/>
    </source>
</evidence>
<dbReference type="PANTHER" id="PTHR46239:SF1">
    <property type="entry name" value="DNA REPAIR PROTEIN RAD51 HOMOLOG 3"/>
    <property type="match status" value="1"/>
</dbReference>
<accession>A0A1E1M3Y0</accession>
<feature type="region of interest" description="Disordered" evidence="7">
    <location>
        <begin position="324"/>
        <end position="463"/>
    </location>
</feature>
<organism evidence="9 10">
    <name type="scientific">Rhynchosporium secalis</name>
    <name type="common">Barley scald fungus</name>
    <dbReference type="NCBI Taxonomy" id="38038"/>
    <lineage>
        <taxon>Eukaryota</taxon>
        <taxon>Fungi</taxon>
        <taxon>Dikarya</taxon>
        <taxon>Ascomycota</taxon>
        <taxon>Pezizomycotina</taxon>
        <taxon>Leotiomycetes</taxon>
        <taxon>Helotiales</taxon>
        <taxon>Ploettnerulaceae</taxon>
        <taxon>Rhynchosporium</taxon>
    </lineage>
</organism>
<feature type="domain" description="RecA family profile 1" evidence="8">
    <location>
        <begin position="38"/>
        <end position="237"/>
    </location>
</feature>
<dbReference type="GO" id="GO:0033063">
    <property type="term" value="C:Rad51B-Rad51C-Rad51D-XRCC2 complex"/>
    <property type="evidence" value="ECO:0007669"/>
    <property type="project" value="TreeGrafter"/>
</dbReference>
<feature type="compositionally biased region" description="Acidic residues" evidence="7">
    <location>
        <begin position="416"/>
        <end position="431"/>
    </location>
</feature>
<comment type="subcellular location">
    <subcellularLocation>
        <location evidence="1">Nucleus</location>
    </subcellularLocation>
</comment>
<keyword evidence="2" id="KW-0547">Nucleotide-binding</keyword>
<name>A0A1E1M3Y0_RHYSE</name>
<dbReference type="SMART" id="SM00382">
    <property type="entry name" value="AAA"/>
    <property type="match status" value="1"/>
</dbReference>
<dbReference type="AlphaFoldDB" id="A0A1E1M3Y0"/>
<evidence type="ECO:0000256" key="6">
    <source>
        <dbReference type="ARBA" id="ARBA00023242"/>
    </source>
</evidence>
<dbReference type="GO" id="GO:0005657">
    <property type="term" value="C:replication fork"/>
    <property type="evidence" value="ECO:0007669"/>
    <property type="project" value="TreeGrafter"/>
</dbReference>
<dbReference type="Gene3D" id="3.40.50.300">
    <property type="entry name" value="P-loop containing nucleotide triphosphate hydrolases"/>
    <property type="match status" value="1"/>
</dbReference>
<keyword evidence="3" id="KW-0227">DNA damage</keyword>
<evidence type="ECO:0000256" key="2">
    <source>
        <dbReference type="ARBA" id="ARBA00022741"/>
    </source>
</evidence>
<keyword evidence="4" id="KW-0067">ATP-binding</keyword>
<keyword evidence="6" id="KW-0539">Nucleus</keyword>
<evidence type="ECO:0000259" key="8">
    <source>
        <dbReference type="PROSITE" id="PS50162"/>
    </source>
</evidence>
<dbReference type="InterPro" id="IPR003593">
    <property type="entry name" value="AAA+_ATPase"/>
</dbReference>
<gene>
    <name evidence="9" type="ORF">RSE6_03898</name>
</gene>
<dbReference type="CDD" id="cd01393">
    <property type="entry name" value="RecA-like"/>
    <property type="match status" value="1"/>
</dbReference>
<evidence type="ECO:0000256" key="7">
    <source>
        <dbReference type="SAM" id="MobiDB-lite"/>
    </source>
</evidence>
<keyword evidence="10" id="KW-1185">Reference proteome</keyword>
<evidence type="ECO:0000256" key="1">
    <source>
        <dbReference type="ARBA" id="ARBA00004123"/>
    </source>
</evidence>
<dbReference type="InterPro" id="IPR020588">
    <property type="entry name" value="RecA_ATP-bd"/>
</dbReference>
<proteinExistence type="predicted"/>
<reference evidence="10" key="1">
    <citation type="submission" date="2016-03" db="EMBL/GenBank/DDBJ databases">
        <authorList>
            <person name="Guldener U."/>
        </authorList>
    </citation>
    <scope>NUCLEOTIDE SEQUENCE [LARGE SCALE GENOMIC DNA]</scope>
</reference>
<feature type="compositionally biased region" description="Acidic residues" evidence="7">
    <location>
        <begin position="375"/>
        <end position="397"/>
    </location>
</feature>
<evidence type="ECO:0000313" key="10">
    <source>
        <dbReference type="Proteomes" id="UP000177625"/>
    </source>
</evidence>
<dbReference type="InterPro" id="IPR052093">
    <property type="entry name" value="HR_Repair_Mediator"/>
</dbReference>
<dbReference type="GO" id="GO:0000707">
    <property type="term" value="P:meiotic DNA recombinase assembly"/>
    <property type="evidence" value="ECO:0007669"/>
    <property type="project" value="TreeGrafter"/>
</dbReference>
<dbReference type="EMBL" id="FJVC01000151">
    <property type="protein sequence ID" value="CZT43810.1"/>
    <property type="molecule type" value="Genomic_DNA"/>
</dbReference>
<feature type="compositionally biased region" description="Basic and acidic residues" evidence="7">
    <location>
        <begin position="432"/>
        <end position="444"/>
    </location>
</feature>